<evidence type="ECO:0000313" key="3">
    <source>
        <dbReference type="EMBL" id="MBE1162046.1"/>
    </source>
</evidence>
<evidence type="ECO:0000256" key="1">
    <source>
        <dbReference type="SAM" id="Phobius"/>
    </source>
</evidence>
<comment type="caution">
    <text evidence="3">The sequence shown here is derived from an EMBL/GenBank/DDBJ whole genome shotgun (WGS) entry which is preliminary data.</text>
</comment>
<dbReference type="CDD" id="cd03510">
    <property type="entry name" value="Rhizobitoxine-FADS-like"/>
    <property type="match status" value="1"/>
</dbReference>
<dbReference type="Pfam" id="PF00487">
    <property type="entry name" value="FA_desaturase"/>
    <property type="match status" value="1"/>
</dbReference>
<dbReference type="InterPro" id="IPR012171">
    <property type="entry name" value="Fatty_acid_desaturase"/>
</dbReference>
<feature type="transmembrane region" description="Helical" evidence="1">
    <location>
        <begin position="37"/>
        <end position="62"/>
    </location>
</feature>
<dbReference type="RefSeq" id="WP_192556878.1">
    <property type="nucleotide sequence ID" value="NZ_JACZZA010000011.1"/>
</dbReference>
<dbReference type="Proteomes" id="UP000651010">
    <property type="component" value="Unassembled WGS sequence"/>
</dbReference>
<feature type="domain" description="Fatty acid desaturase" evidence="2">
    <location>
        <begin position="51"/>
        <end position="292"/>
    </location>
</feature>
<dbReference type="InterPro" id="IPR005804">
    <property type="entry name" value="FA_desaturase_dom"/>
</dbReference>
<protein>
    <submittedName>
        <fullName evidence="3">Fatty acid desaturase family protein</fullName>
    </submittedName>
</protein>
<keyword evidence="4" id="KW-1185">Reference proteome</keyword>
<dbReference type="PANTHER" id="PTHR19353:SF19">
    <property type="entry name" value="DELTA(5) FATTY ACID DESATURASE C-RELATED"/>
    <property type="match status" value="1"/>
</dbReference>
<gene>
    <name evidence="3" type="ORF">IGX34_16805</name>
</gene>
<feature type="transmembrane region" description="Helical" evidence="1">
    <location>
        <begin position="184"/>
        <end position="202"/>
    </location>
</feature>
<keyword evidence="1" id="KW-0472">Membrane</keyword>
<dbReference type="EMBL" id="JACZZA010000011">
    <property type="protein sequence ID" value="MBE1162046.1"/>
    <property type="molecule type" value="Genomic_DNA"/>
</dbReference>
<evidence type="ECO:0000259" key="2">
    <source>
        <dbReference type="Pfam" id="PF00487"/>
    </source>
</evidence>
<organism evidence="3 4">
    <name type="scientific">Dyella acidiphila</name>
    <dbReference type="NCBI Taxonomy" id="2775866"/>
    <lineage>
        <taxon>Bacteria</taxon>
        <taxon>Pseudomonadati</taxon>
        <taxon>Pseudomonadota</taxon>
        <taxon>Gammaproteobacteria</taxon>
        <taxon>Lysobacterales</taxon>
        <taxon>Rhodanobacteraceae</taxon>
        <taxon>Dyella</taxon>
    </lineage>
</organism>
<reference evidence="3 4" key="1">
    <citation type="submission" date="2020-09" db="EMBL/GenBank/DDBJ databases">
        <title>Dyella sp. 7MK23 isolated from forest soil.</title>
        <authorList>
            <person name="Fu J."/>
        </authorList>
    </citation>
    <scope>NUCLEOTIDE SEQUENCE [LARGE SCALE GENOMIC DNA]</scope>
    <source>
        <strain evidence="3 4">7MK23</strain>
    </source>
</reference>
<name>A0ABR9GDC3_9GAMM</name>
<sequence length="321" mass="37017">MERNLIKHAFDRSILAEAEALCELDNWHALMAVACDLGVVALSVFITLRFGWACYPLALLLIGSRQRALATIVHEASHGTLARNKRLERILATWFSGYLIFSTLNAYRRSHVVGHHGRFGDPHGDADYRYMLDKGVYAIKDRKTHAWEFLLKPCLLGHVPSYLGYLVKERAFGKNKSRAERRENLTLCAYWLAIAAVAAYYGQLANLLLFWIVPFLTSFQVIGWFIELAEHAPLMQNGRDIHMTRNRNSHWLEGLLTGMHSENYHLAHHLRPRVPFWRMRELHRVLLRDDAYRQWDNECGGIFFSRNGAPSVVPLLLQRAE</sequence>
<keyword evidence="1" id="KW-0812">Transmembrane</keyword>
<dbReference type="PANTHER" id="PTHR19353">
    <property type="entry name" value="FATTY ACID DESATURASE 2"/>
    <property type="match status" value="1"/>
</dbReference>
<accession>A0ABR9GDC3</accession>
<feature type="transmembrane region" description="Helical" evidence="1">
    <location>
        <begin position="208"/>
        <end position="229"/>
    </location>
</feature>
<evidence type="ECO:0000313" key="4">
    <source>
        <dbReference type="Proteomes" id="UP000651010"/>
    </source>
</evidence>
<keyword evidence="1" id="KW-1133">Transmembrane helix</keyword>
<proteinExistence type="predicted"/>